<accession>A0AAQ3L780</accession>
<feature type="domain" description="HTH araC/xylS-type" evidence="4">
    <location>
        <begin position="185"/>
        <end position="284"/>
    </location>
</feature>
<dbReference type="PANTHER" id="PTHR43280">
    <property type="entry name" value="ARAC-FAMILY TRANSCRIPTIONAL REGULATOR"/>
    <property type="match status" value="1"/>
</dbReference>
<dbReference type="InterPro" id="IPR037923">
    <property type="entry name" value="HTH-like"/>
</dbReference>
<keyword evidence="2" id="KW-0238">DNA-binding</keyword>
<dbReference type="PANTHER" id="PTHR43280:SF2">
    <property type="entry name" value="HTH-TYPE TRANSCRIPTIONAL REGULATOR EXSA"/>
    <property type="match status" value="1"/>
</dbReference>
<dbReference type="AlphaFoldDB" id="A0AAQ3L780"/>
<evidence type="ECO:0000313" key="6">
    <source>
        <dbReference type="Proteomes" id="UP001304300"/>
    </source>
</evidence>
<dbReference type="KEGG" id="puo:RZN69_18390"/>
<reference evidence="5 6" key="1">
    <citation type="submission" date="2023-10" db="EMBL/GenBank/DDBJ databases">
        <title>Rubellicoccus peritrichatus gen. nov., sp. nov., isolated from an algae of coral reef tank.</title>
        <authorList>
            <person name="Luo J."/>
        </authorList>
    </citation>
    <scope>NUCLEOTIDE SEQUENCE [LARGE SCALE GENOMIC DNA]</scope>
    <source>
        <strain evidence="5 6">CR14</strain>
    </source>
</reference>
<evidence type="ECO:0000259" key="4">
    <source>
        <dbReference type="PROSITE" id="PS01124"/>
    </source>
</evidence>
<gene>
    <name evidence="5" type="ORF">RZN69_18390</name>
</gene>
<dbReference type="GO" id="GO:0003700">
    <property type="term" value="F:DNA-binding transcription factor activity"/>
    <property type="evidence" value="ECO:0007669"/>
    <property type="project" value="InterPro"/>
</dbReference>
<sequence>MQKSDSLPNTLNQRQRDTIRLLLEQFQVEIISAVYWRNEAPWYLDLRKVHDSFFLFPVKGELHFYSEGQCHSVKPGQFVMLADGVEHAIELKDGHSKLEQIAIHAYIQNIWQMPFLSLCPNVIGTLPNKASWFLEMKEFIHVLNLDKVSGQQWGEGLIRRLLISQITQFDLSIAQEVKNIDPRIEAAVLKIHNHYKDGIMIEQLAEDCRLSTVQFRKLFLRYTGLSPKIYLEQYRLKKAAFALKNTASSIKRIAADVAGLNNVQYFHAVFKKAYGMTPSQYRNTPTEGP</sequence>
<evidence type="ECO:0000256" key="2">
    <source>
        <dbReference type="ARBA" id="ARBA00023125"/>
    </source>
</evidence>
<dbReference type="SMART" id="SM00342">
    <property type="entry name" value="HTH_ARAC"/>
    <property type="match status" value="1"/>
</dbReference>
<dbReference type="SUPFAM" id="SSF46689">
    <property type="entry name" value="Homeodomain-like"/>
    <property type="match status" value="2"/>
</dbReference>
<dbReference type="Proteomes" id="UP001304300">
    <property type="component" value="Chromosome"/>
</dbReference>
<proteinExistence type="predicted"/>
<name>A0AAQ3L780_9BACT</name>
<evidence type="ECO:0000313" key="5">
    <source>
        <dbReference type="EMBL" id="WOO40595.1"/>
    </source>
</evidence>
<protein>
    <submittedName>
        <fullName evidence="5">AraC family transcriptional regulator</fullName>
    </submittedName>
</protein>
<evidence type="ECO:0000256" key="3">
    <source>
        <dbReference type="ARBA" id="ARBA00023163"/>
    </source>
</evidence>
<dbReference type="InterPro" id="IPR018060">
    <property type="entry name" value="HTH_AraC"/>
</dbReference>
<dbReference type="RefSeq" id="WP_317832707.1">
    <property type="nucleotide sequence ID" value="NZ_CP136920.1"/>
</dbReference>
<evidence type="ECO:0000256" key="1">
    <source>
        <dbReference type="ARBA" id="ARBA00023015"/>
    </source>
</evidence>
<dbReference type="GO" id="GO:0043565">
    <property type="term" value="F:sequence-specific DNA binding"/>
    <property type="evidence" value="ECO:0007669"/>
    <property type="project" value="InterPro"/>
</dbReference>
<dbReference type="SUPFAM" id="SSF51215">
    <property type="entry name" value="Regulatory protein AraC"/>
    <property type="match status" value="1"/>
</dbReference>
<keyword evidence="6" id="KW-1185">Reference proteome</keyword>
<dbReference type="PROSITE" id="PS01124">
    <property type="entry name" value="HTH_ARAC_FAMILY_2"/>
    <property type="match status" value="1"/>
</dbReference>
<keyword evidence="1" id="KW-0805">Transcription regulation</keyword>
<keyword evidence="3" id="KW-0804">Transcription</keyword>
<dbReference type="EMBL" id="CP136920">
    <property type="protein sequence ID" value="WOO40595.1"/>
    <property type="molecule type" value="Genomic_DNA"/>
</dbReference>
<dbReference type="Pfam" id="PF12833">
    <property type="entry name" value="HTH_18"/>
    <property type="match status" value="1"/>
</dbReference>
<organism evidence="5 6">
    <name type="scientific">Rubellicoccus peritrichatus</name>
    <dbReference type="NCBI Taxonomy" id="3080537"/>
    <lineage>
        <taxon>Bacteria</taxon>
        <taxon>Pseudomonadati</taxon>
        <taxon>Verrucomicrobiota</taxon>
        <taxon>Opitutia</taxon>
        <taxon>Puniceicoccales</taxon>
        <taxon>Cerasicoccaceae</taxon>
        <taxon>Rubellicoccus</taxon>
    </lineage>
</organism>
<dbReference type="InterPro" id="IPR009057">
    <property type="entry name" value="Homeodomain-like_sf"/>
</dbReference>
<dbReference type="Gene3D" id="1.10.10.60">
    <property type="entry name" value="Homeodomain-like"/>
    <property type="match status" value="2"/>
</dbReference>